<dbReference type="AlphaFoldDB" id="A0A0W8FWH7"/>
<dbReference type="PANTHER" id="PTHR42852">
    <property type="entry name" value="THIOL:DISULFIDE INTERCHANGE PROTEIN DSBE"/>
    <property type="match status" value="1"/>
</dbReference>
<dbReference type="SUPFAM" id="SSF52833">
    <property type="entry name" value="Thioredoxin-like"/>
    <property type="match status" value="1"/>
</dbReference>
<dbReference type="EMBL" id="LNQE01000733">
    <property type="protein sequence ID" value="KUG25256.1"/>
    <property type="molecule type" value="Genomic_DNA"/>
</dbReference>
<name>A0A0W8FWH7_9ZZZZ</name>
<dbReference type="InterPro" id="IPR013766">
    <property type="entry name" value="Thioredoxin_domain"/>
</dbReference>
<dbReference type="PROSITE" id="PS51352">
    <property type="entry name" value="THIOREDOXIN_2"/>
    <property type="match status" value="1"/>
</dbReference>
<gene>
    <name evidence="2" type="ORF">ASZ90_004920</name>
</gene>
<dbReference type="InterPro" id="IPR050553">
    <property type="entry name" value="Thioredoxin_ResA/DsbE_sf"/>
</dbReference>
<dbReference type="PANTHER" id="PTHR42852:SF17">
    <property type="entry name" value="THIOREDOXIN-LIKE PROTEIN HI_1115"/>
    <property type="match status" value="1"/>
</dbReference>
<dbReference type="InterPro" id="IPR036249">
    <property type="entry name" value="Thioredoxin-like_sf"/>
</dbReference>
<accession>A0A0W8FWH7</accession>
<comment type="caution">
    <text evidence="2">The sequence shown here is derived from an EMBL/GenBank/DDBJ whole genome shotgun (WGS) entry which is preliminary data.</text>
</comment>
<dbReference type="InterPro" id="IPR000866">
    <property type="entry name" value="AhpC/TSA"/>
</dbReference>
<evidence type="ECO:0000313" key="2">
    <source>
        <dbReference type="EMBL" id="KUG25256.1"/>
    </source>
</evidence>
<dbReference type="GO" id="GO:0016491">
    <property type="term" value="F:oxidoreductase activity"/>
    <property type="evidence" value="ECO:0007669"/>
    <property type="project" value="InterPro"/>
</dbReference>
<protein>
    <submittedName>
        <fullName evidence="2">Putative thioredoxin</fullName>
    </submittedName>
</protein>
<sequence>MKKSIKVISFLLFVTLFSLGCNNNEASAEMYGEELTLSEFQGKVVLIDFWATWCPPCRKGVPDLVELQNEYDQLVVVGISLDAISRGGATEKDVIPFMKEFGINYPVVKGDMNVTQQYGGIQSIPTSFVIDRRGFVISRHIGLVSKEVYKQDIEKALAGNYNREEYIKAPDFSLQTIK</sequence>
<proteinExistence type="predicted"/>
<dbReference type="Gene3D" id="3.40.30.10">
    <property type="entry name" value="Glutaredoxin"/>
    <property type="match status" value="1"/>
</dbReference>
<feature type="domain" description="Thioredoxin" evidence="1">
    <location>
        <begin position="8"/>
        <end position="158"/>
    </location>
</feature>
<dbReference type="Pfam" id="PF00578">
    <property type="entry name" value="AhpC-TSA"/>
    <property type="match status" value="1"/>
</dbReference>
<evidence type="ECO:0000259" key="1">
    <source>
        <dbReference type="PROSITE" id="PS51352"/>
    </source>
</evidence>
<dbReference type="PROSITE" id="PS51257">
    <property type="entry name" value="PROKAR_LIPOPROTEIN"/>
    <property type="match status" value="1"/>
</dbReference>
<organism evidence="2">
    <name type="scientific">hydrocarbon metagenome</name>
    <dbReference type="NCBI Taxonomy" id="938273"/>
    <lineage>
        <taxon>unclassified sequences</taxon>
        <taxon>metagenomes</taxon>
        <taxon>ecological metagenomes</taxon>
    </lineage>
</organism>
<dbReference type="InterPro" id="IPR017937">
    <property type="entry name" value="Thioredoxin_CS"/>
</dbReference>
<dbReference type="GO" id="GO:0016209">
    <property type="term" value="F:antioxidant activity"/>
    <property type="evidence" value="ECO:0007669"/>
    <property type="project" value="InterPro"/>
</dbReference>
<reference evidence="2" key="1">
    <citation type="journal article" date="2015" name="Proc. Natl. Acad. Sci. U.S.A.">
        <title>Networks of energetic and metabolic interactions define dynamics in microbial communities.</title>
        <authorList>
            <person name="Embree M."/>
            <person name="Liu J.K."/>
            <person name="Al-Bassam M.M."/>
            <person name="Zengler K."/>
        </authorList>
    </citation>
    <scope>NUCLEOTIDE SEQUENCE</scope>
</reference>
<dbReference type="CDD" id="cd02966">
    <property type="entry name" value="TlpA_like_family"/>
    <property type="match status" value="1"/>
</dbReference>
<dbReference type="PROSITE" id="PS00194">
    <property type="entry name" value="THIOREDOXIN_1"/>
    <property type="match status" value="1"/>
</dbReference>